<gene>
    <name evidence="1" type="ORF">FOL47_004215</name>
</gene>
<sequence length="244" mass="27556">MRRSSTSRERVDFSSAISVVRAKYGAIPFVPSRKLLEQLLKAGIHSFVDFDAPDLSNKSDRQLAITDDGEPVIIQSSSVDPGSKDDSHPKSPWASVFMKSFFCWAYAVLVVQEYKSAKCQDREPQLVQDNDDIQVVNGSTSTSQPSTRVELHHFLCHLGRVVDKAITHRWPIAIACDEAFRRKLDEKVRAGEVSLLRALSDDMFYLPVFMSAESTFHLQEMQRVLSVRKDVGDSKIMKRKFGMS</sequence>
<reference evidence="1 2" key="1">
    <citation type="submission" date="2020-04" db="EMBL/GenBank/DDBJ databases">
        <title>Perkinsus chesapeaki whole genome sequence.</title>
        <authorList>
            <person name="Bogema D.R."/>
        </authorList>
    </citation>
    <scope>NUCLEOTIDE SEQUENCE [LARGE SCALE GENOMIC DNA]</scope>
    <source>
        <strain evidence="1">ATCC PRA-425</strain>
    </source>
</reference>
<proteinExistence type="predicted"/>
<protein>
    <submittedName>
        <fullName evidence="1">Uncharacterized protein</fullName>
    </submittedName>
</protein>
<name>A0A7J6KMD7_PERCH</name>
<dbReference type="Proteomes" id="UP000591131">
    <property type="component" value="Unassembled WGS sequence"/>
</dbReference>
<organism evidence="1 2">
    <name type="scientific">Perkinsus chesapeaki</name>
    <name type="common">Clam parasite</name>
    <name type="synonym">Perkinsus andrewsi</name>
    <dbReference type="NCBI Taxonomy" id="330153"/>
    <lineage>
        <taxon>Eukaryota</taxon>
        <taxon>Sar</taxon>
        <taxon>Alveolata</taxon>
        <taxon>Perkinsozoa</taxon>
        <taxon>Perkinsea</taxon>
        <taxon>Perkinsida</taxon>
        <taxon>Perkinsidae</taxon>
        <taxon>Perkinsus</taxon>
    </lineage>
</organism>
<dbReference type="EMBL" id="JAAPAO010002405">
    <property type="protein sequence ID" value="KAF4647741.1"/>
    <property type="molecule type" value="Genomic_DNA"/>
</dbReference>
<accession>A0A7J6KMD7</accession>
<comment type="caution">
    <text evidence="1">The sequence shown here is derived from an EMBL/GenBank/DDBJ whole genome shotgun (WGS) entry which is preliminary data.</text>
</comment>
<keyword evidence="2" id="KW-1185">Reference proteome</keyword>
<evidence type="ECO:0000313" key="1">
    <source>
        <dbReference type="EMBL" id="KAF4647741.1"/>
    </source>
</evidence>
<feature type="non-terminal residue" evidence="1">
    <location>
        <position position="244"/>
    </location>
</feature>
<dbReference type="OrthoDB" id="10290993at2759"/>
<dbReference type="AlphaFoldDB" id="A0A7J6KMD7"/>
<evidence type="ECO:0000313" key="2">
    <source>
        <dbReference type="Proteomes" id="UP000591131"/>
    </source>
</evidence>